<evidence type="ECO:0000313" key="1">
    <source>
        <dbReference type="EMBL" id="OAF70416.1"/>
    </source>
</evidence>
<dbReference type="Proteomes" id="UP000078046">
    <property type="component" value="Unassembled WGS sequence"/>
</dbReference>
<protein>
    <submittedName>
        <fullName evidence="1">Uncharacterized protein</fullName>
    </submittedName>
</protein>
<evidence type="ECO:0000313" key="2">
    <source>
        <dbReference type="Proteomes" id="UP000078046"/>
    </source>
</evidence>
<keyword evidence="2" id="KW-1185">Reference proteome</keyword>
<name>A0A177B831_9BILA</name>
<dbReference type="EMBL" id="LWCA01000151">
    <property type="protein sequence ID" value="OAF70416.1"/>
    <property type="molecule type" value="Genomic_DNA"/>
</dbReference>
<dbReference type="AlphaFoldDB" id="A0A177B831"/>
<proteinExistence type="predicted"/>
<comment type="caution">
    <text evidence="1">The sequence shown here is derived from an EMBL/GenBank/DDBJ whole genome shotgun (WGS) entry which is preliminary data.</text>
</comment>
<accession>A0A177B831</accession>
<organism evidence="1 2">
    <name type="scientific">Intoshia linei</name>
    <dbReference type="NCBI Taxonomy" id="1819745"/>
    <lineage>
        <taxon>Eukaryota</taxon>
        <taxon>Metazoa</taxon>
        <taxon>Spiralia</taxon>
        <taxon>Lophotrochozoa</taxon>
        <taxon>Mesozoa</taxon>
        <taxon>Orthonectida</taxon>
        <taxon>Rhopaluridae</taxon>
        <taxon>Intoshia</taxon>
    </lineage>
</organism>
<sequence>MNLDLAKLTLLYRENDPLVLLKIDKKPKSQNNMQIQLLTKDRHCKKINISVNLCKNLKFNFCKKKVLLNFKTLVKVKNEHNDKLVDTLNIPKKRLYPLIQEIKLNQIEVEEDTNVDNNIDNHSKNNFGYSKSQKLMLKRKHESENLKTKILRVESKNVQTNLPVCLDETSKFIIGSKSHTSGYILPLGMFDEYLPIKKYKNVPTWYAMDDRFQLLKNKSNEYIDKTDTIINMEEIVDNKSDSNIKEFVDTEVQTKMISEKLMNLSIKHDDDKQIDLLHSTLKKLNSTIDLPKNTLHNINRSKLDEIDDQLKDIDQTSINIDKKLTECLQQFGYDAGNVHLTDEMESSLYISKKSSHQTLSSTRSTLKDIPQIESTISNNENKTYKIVQQDIHIQIRPKPGQKSIRKTITYGEMLRKLQNNESKYNKKDKTEKLNTFKHSRKDKLSKKINYEYESVSSCNMIDWNEISEIIN</sequence>
<reference evidence="1 2" key="1">
    <citation type="submission" date="2016-04" db="EMBL/GenBank/DDBJ databases">
        <title>The genome of Intoshia linei affirms orthonectids as highly simplified spiralians.</title>
        <authorList>
            <person name="Mikhailov K.V."/>
            <person name="Slusarev G.S."/>
            <person name="Nikitin M.A."/>
            <person name="Logacheva M.D."/>
            <person name="Penin A."/>
            <person name="Aleoshin V."/>
            <person name="Panchin Y.V."/>
        </authorList>
    </citation>
    <scope>NUCLEOTIDE SEQUENCE [LARGE SCALE GENOMIC DNA]</scope>
    <source>
        <strain evidence="1">Intl2013</strain>
        <tissue evidence="1">Whole animal</tissue>
    </source>
</reference>
<gene>
    <name evidence="1" type="ORF">A3Q56_01855</name>
</gene>